<keyword evidence="6 13" id="KW-0441">Lipid A biosynthesis</keyword>
<reference evidence="14 15" key="1">
    <citation type="journal article" date="2008" name="J. Bacteriol.">
        <title>Insights into plant cell wall degradation from the genome sequence of the soil bacterium Cellvibrio japonicus.</title>
        <authorList>
            <person name="Deboy R.T."/>
            <person name="Mongodin E.F."/>
            <person name="Fouts D.E."/>
            <person name="Tailford L.E."/>
            <person name="Khouri H."/>
            <person name="Emerson J.B."/>
            <person name="Mohamoud Y."/>
            <person name="Watkins K."/>
            <person name="Henrissat B."/>
            <person name="Gilbert H.J."/>
            <person name="Nelson K.E."/>
        </authorList>
    </citation>
    <scope>NUCLEOTIDE SEQUENCE [LARGE SCALE GENOMIC DNA]</scope>
    <source>
        <strain evidence="14 15">Ueda107</strain>
    </source>
</reference>
<dbReference type="UniPathway" id="UPA00359">
    <property type="reaction ID" value="UER00482"/>
</dbReference>
<dbReference type="GO" id="GO:0009244">
    <property type="term" value="P:lipopolysaccharide core region biosynthetic process"/>
    <property type="evidence" value="ECO:0007669"/>
    <property type="project" value="TreeGrafter"/>
</dbReference>
<evidence type="ECO:0000256" key="11">
    <source>
        <dbReference type="ARBA" id="ARBA00023098"/>
    </source>
</evidence>
<evidence type="ECO:0000256" key="6">
    <source>
        <dbReference type="ARBA" id="ARBA00022556"/>
    </source>
</evidence>
<evidence type="ECO:0000256" key="8">
    <source>
        <dbReference type="ARBA" id="ARBA00022741"/>
    </source>
</evidence>
<dbReference type="Pfam" id="PF02606">
    <property type="entry name" value="LpxK"/>
    <property type="match status" value="1"/>
</dbReference>
<keyword evidence="8 13" id="KW-0547">Nucleotide-binding</keyword>
<keyword evidence="5 13" id="KW-0444">Lipid biosynthesis</keyword>
<comment type="function">
    <text evidence="1 13">Transfers the gamma-phosphate of ATP to the 4'-position of a tetraacyldisaccharide 1-phosphate intermediate (termed DS-1-P) to form tetraacyldisaccharide 1,4'-bis-phosphate (lipid IVA).</text>
</comment>
<evidence type="ECO:0000256" key="13">
    <source>
        <dbReference type="HAMAP-Rule" id="MF_00409"/>
    </source>
</evidence>
<dbReference type="STRING" id="498211.CJA_1781"/>
<dbReference type="InterPro" id="IPR003758">
    <property type="entry name" value="LpxK"/>
</dbReference>
<dbReference type="Proteomes" id="UP000001036">
    <property type="component" value="Chromosome"/>
</dbReference>
<dbReference type="InterPro" id="IPR027417">
    <property type="entry name" value="P-loop_NTPase"/>
</dbReference>
<evidence type="ECO:0000256" key="10">
    <source>
        <dbReference type="ARBA" id="ARBA00022840"/>
    </source>
</evidence>
<organism evidence="14 15">
    <name type="scientific">Cellvibrio japonicus (strain Ueda107)</name>
    <name type="common">Pseudomonas fluorescens subsp. cellulosa</name>
    <dbReference type="NCBI Taxonomy" id="498211"/>
    <lineage>
        <taxon>Bacteria</taxon>
        <taxon>Pseudomonadati</taxon>
        <taxon>Pseudomonadota</taxon>
        <taxon>Gammaproteobacteria</taxon>
        <taxon>Cellvibrionales</taxon>
        <taxon>Cellvibrionaceae</taxon>
        <taxon>Cellvibrio</taxon>
    </lineage>
</organism>
<proteinExistence type="inferred from homology"/>
<dbReference type="GO" id="GO:0005886">
    <property type="term" value="C:plasma membrane"/>
    <property type="evidence" value="ECO:0007669"/>
    <property type="project" value="TreeGrafter"/>
</dbReference>
<evidence type="ECO:0000256" key="9">
    <source>
        <dbReference type="ARBA" id="ARBA00022777"/>
    </source>
</evidence>
<dbReference type="PANTHER" id="PTHR42724">
    <property type="entry name" value="TETRAACYLDISACCHARIDE 4'-KINASE"/>
    <property type="match status" value="1"/>
</dbReference>
<dbReference type="NCBIfam" id="TIGR00682">
    <property type="entry name" value="lpxK"/>
    <property type="match status" value="1"/>
</dbReference>
<dbReference type="EC" id="2.7.1.130" evidence="3 13"/>
<dbReference type="GO" id="GO:0009029">
    <property type="term" value="F:lipid-A 4'-kinase activity"/>
    <property type="evidence" value="ECO:0007669"/>
    <property type="project" value="UniProtKB-UniRule"/>
</dbReference>
<comment type="pathway">
    <text evidence="2 13">Glycolipid biosynthesis; lipid IV(A) biosynthesis; lipid IV(A) from (3R)-3-hydroxytetradecanoyl-[acyl-carrier-protein] and UDP-N-acetyl-alpha-D-glucosamine: step 6/6.</text>
</comment>
<dbReference type="eggNOG" id="COG1663">
    <property type="taxonomic scope" value="Bacteria"/>
</dbReference>
<evidence type="ECO:0000256" key="2">
    <source>
        <dbReference type="ARBA" id="ARBA00004870"/>
    </source>
</evidence>
<evidence type="ECO:0000256" key="3">
    <source>
        <dbReference type="ARBA" id="ARBA00012071"/>
    </source>
</evidence>
<name>B3PFR8_CELJU</name>
<dbReference type="GO" id="GO:0005524">
    <property type="term" value="F:ATP binding"/>
    <property type="evidence" value="ECO:0007669"/>
    <property type="project" value="UniProtKB-UniRule"/>
</dbReference>
<evidence type="ECO:0000256" key="7">
    <source>
        <dbReference type="ARBA" id="ARBA00022679"/>
    </source>
</evidence>
<feature type="binding site" evidence="13">
    <location>
        <begin position="91"/>
        <end position="98"/>
    </location>
    <ligand>
        <name>ATP</name>
        <dbReference type="ChEBI" id="CHEBI:30616"/>
    </ligand>
</feature>
<evidence type="ECO:0000256" key="1">
    <source>
        <dbReference type="ARBA" id="ARBA00002274"/>
    </source>
</evidence>
<dbReference type="KEGG" id="cja:CJA_1781"/>
<keyword evidence="10 13" id="KW-0067">ATP-binding</keyword>
<dbReference type="HOGENOM" id="CLU_038816_2_0_6"/>
<keyword evidence="7 13" id="KW-0808">Transferase</keyword>
<dbReference type="HAMAP" id="MF_00409">
    <property type="entry name" value="LpxK"/>
    <property type="match status" value="1"/>
</dbReference>
<keyword evidence="15" id="KW-1185">Reference proteome</keyword>
<evidence type="ECO:0000256" key="4">
    <source>
        <dbReference type="ARBA" id="ARBA00016436"/>
    </source>
</evidence>
<evidence type="ECO:0000313" key="15">
    <source>
        <dbReference type="Proteomes" id="UP000001036"/>
    </source>
</evidence>
<dbReference type="AlphaFoldDB" id="B3PFR8"/>
<comment type="similarity">
    <text evidence="13">Belongs to the LpxK family.</text>
</comment>
<keyword evidence="9 13" id="KW-0418">Kinase</keyword>
<dbReference type="GO" id="GO:0009245">
    <property type="term" value="P:lipid A biosynthetic process"/>
    <property type="evidence" value="ECO:0007669"/>
    <property type="project" value="UniProtKB-UniRule"/>
</dbReference>
<dbReference type="EMBL" id="CP000934">
    <property type="protein sequence ID" value="ACE82908.1"/>
    <property type="molecule type" value="Genomic_DNA"/>
</dbReference>
<evidence type="ECO:0000256" key="5">
    <source>
        <dbReference type="ARBA" id="ARBA00022516"/>
    </source>
</evidence>
<gene>
    <name evidence="13" type="primary">lpxK</name>
    <name evidence="14" type="ordered locus">CJA_1781</name>
</gene>
<evidence type="ECO:0000313" key="14">
    <source>
        <dbReference type="EMBL" id="ACE82908.1"/>
    </source>
</evidence>
<accession>B3PFR8</accession>
<dbReference type="PANTHER" id="PTHR42724:SF1">
    <property type="entry name" value="TETRAACYLDISACCHARIDE 4'-KINASE, MITOCHONDRIAL-RELATED"/>
    <property type="match status" value="1"/>
</dbReference>
<protein>
    <recommendedName>
        <fullName evidence="4 13">Tetraacyldisaccharide 4'-kinase</fullName>
        <ecNumber evidence="3 13">2.7.1.130</ecNumber>
    </recommendedName>
    <alternativeName>
        <fullName evidence="12 13">Lipid A 4'-kinase</fullName>
    </alternativeName>
</protein>
<evidence type="ECO:0000256" key="12">
    <source>
        <dbReference type="ARBA" id="ARBA00029757"/>
    </source>
</evidence>
<sequence length="374" mass="41536">MVGFNLAMCIGRMRLFGFRGNLSLRPSSTSSSTSSRQQAWLDAWYGQRRWTLWLLPLMWIFVALSRFRRWWILRYQQVNLPTPLIVVGNISVGGTGKTPLLIALVKHFQAQGYNPGVISRGYGGRAPNYPYLVESSSTPAEAGDEPISIYRQTGCAICVGPDRVAAARYLEDLGCDLLLSDDGLQHYRLGRDIEIALVDGLRGVGNGHCLPVGPLRESAERLKSVDWVVANSPSDSFSLPVDEPVFTIPMAIAPLCFQSLLSTESLAIDAFTGKSVHAVAGIGNPRRFYQSLQLLGVEPVEHSYPDHHSYAPADLAFDENLPVVMTEKDAVKCRAFAQENWYYLVIEARLPDLFWSALDNKVGRVKEQKKAAFE</sequence>
<dbReference type="SUPFAM" id="SSF52540">
    <property type="entry name" value="P-loop containing nucleoside triphosphate hydrolases"/>
    <property type="match status" value="1"/>
</dbReference>
<comment type="catalytic activity">
    <reaction evidence="13">
        <text>a lipid A disaccharide + ATP = a lipid IVA + ADP + H(+)</text>
        <dbReference type="Rhea" id="RHEA:67840"/>
        <dbReference type="ChEBI" id="CHEBI:15378"/>
        <dbReference type="ChEBI" id="CHEBI:30616"/>
        <dbReference type="ChEBI" id="CHEBI:176343"/>
        <dbReference type="ChEBI" id="CHEBI:176425"/>
        <dbReference type="ChEBI" id="CHEBI:456216"/>
        <dbReference type="EC" id="2.7.1.130"/>
    </reaction>
</comment>
<keyword evidence="11 13" id="KW-0443">Lipid metabolism</keyword>